<organism evidence="3 4">
    <name type="scientific">Candidatus Magnetoglobus multicellularis str. Araruama</name>
    <dbReference type="NCBI Taxonomy" id="890399"/>
    <lineage>
        <taxon>Bacteria</taxon>
        <taxon>Pseudomonadati</taxon>
        <taxon>Thermodesulfobacteriota</taxon>
        <taxon>Desulfobacteria</taxon>
        <taxon>Desulfobacterales</taxon>
        <taxon>Desulfobacteraceae</taxon>
        <taxon>Candidatus Magnetoglobus</taxon>
    </lineage>
</organism>
<evidence type="ECO:0000313" key="4">
    <source>
        <dbReference type="Proteomes" id="UP000189670"/>
    </source>
</evidence>
<dbReference type="InterPro" id="IPR036291">
    <property type="entry name" value="NAD(P)-bd_dom_sf"/>
</dbReference>
<dbReference type="PRINTS" id="PR00081">
    <property type="entry name" value="GDHRDH"/>
</dbReference>
<dbReference type="GO" id="GO:0016491">
    <property type="term" value="F:oxidoreductase activity"/>
    <property type="evidence" value="ECO:0007669"/>
    <property type="project" value="UniProtKB-KW"/>
</dbReference>
<name>A0A1V1PFA4_9BACT</name>
<gene>
    <name evidence="3" type="ORF">OMM_06855</name>
</gene>
<proteinExistence type="inferred from homology"/>
<dbReference type="Pfam" id="PF13561">
    <property type="entry name" value="adh_short_C2"/>
    <property type="match status" value="1"/>
</dbReference>
<accession>A0A1V1PFA4</accession>
<dbReference type="InterPro" id="IPR002347">
    <property type="entry name" value="SDR_fam"/>
</dbReference>
<dbReference type="SUPFAM" id="SSF51735">
    <property type="entry name" value="NAD(P)-binding Rossmann-fold domains"/>
    <property type="match status" value="1"/>
</dbReference>
<comment type="similarity">
    <text evidence="1">Belongs to the short-chain dehydrogenases/reductases (SDR) family.</text>
</comment>
<dbReference type="Gene3D" id="3.40.50.720">
    <property type="entry name" value="NAD(P)-binding Rossmann-like Domain"/>
    <property type="match status" value="1"/>
</dbReference>
<comment type="caution">
    <text evidence="3">The sequence shown here is derived from an EMBL/GenBank/DDBJ whole genome shotgun (WGS) entry which is preliminary data.</text>
</comment>
<evidence type="ECO:0008006" key="5">
    <source>
        <dbReference type="Google" id="ProtNLM"/>
    </source>
</evidence>
<evidence type="ECO:0000256" key="1">
    <source>
        <dbReference type="ARBA" id="ARBA00006484"/>
    </source>
</evidence>
<dbReference type="Proteomes" id="UP000189670">
    <property type="component" value="Unassembled WGS sequence"/>
</dbReference>
<sequence>MATKYLSVYLGKKGFNVNGVAPGGIENNHPKEFVDMYSKYTPMGRMARVEEILDVILLLLGKGSDYINGQIIAVDGGWTVW</sequence>
<keyword evidence="2" id="KW-0560">Oxidoreductase</keyword>
<dbReference type="PANTHER" id="PTHR43639:SF1">
    <property type="entry name" value="SHORT-CHAIN DEHYDROGENASE_REDUCTASE FAMILY PROTEIN"/>
    <property type="match status" value="1"/>
</dbReference>
<dbReference type="PANTHER" id="PTHR43639">
    <property type="entry name" value="OXIDOREDUCTASE, SHORT-CHAIN DEHYDROGENASE/REDUCTASE FAMILY (AFU_ORTHOLOGUE AFUA_5G02870)"/>
    <property type="match status" value="1"/>
</dbReference>
<evidence type="ECO:0000256" key="2">
    <source>
        <dbReference type="ARBA" id="ARBA00023002"/>
    </source>
</evidence>
<reference evidence="4" key="1">
    <citation type="submission" date="2012-11" db="EMBL/GenBank/DDBJ databases">
        <authorList>
            <person name="Lucero-Rivera Y.E."/>
            <person name="Tovar-Ramirez D."/>
        </authorList>
    </citation>
    <scope>NUCLEOTIDE SEQUENCE [LARGE SCALE GENOMIC DNA]</scope>
    <source>
        <strain evidence="4">Araruama</strain>
    </source>
</reference>
<dbReference type="EMBL" id="ATBP01000051">
    <property type="protein sequence ID" value="ETR73571.1"/>
    <property type="molecule type" value="Genomic_DNA"/>
</dbReference>
<dbReference type="AlphaFoldDB" id="A0A1V1PFA4"/>
<evidence type="ECO:0000313" key="3">
    <source>
        <dbReference type="EMBL" id="ETR73571.1"/>
    </source>
</evidence>
<protein>
    <recommendedName>
        <fullName evidence="5">Short-chain dehydrogenase/reductase SDR</fullName>
    </recommendedName>
</protein>